<dbReference type="AlphaFoldDB" id="A0A372EKD2"/>
<accession>A0A372EKD2</accession>
<sequence>MLVVPAPKPGELAIGYWGAVLRWNGLSRNVADGRQALRLFTGQSVNFCDVPRVELLAKIAAMDLESYVRHHTMFPLRRAVTKDVSGGMLGQGKYRASMISGGTLRVPRPQAYLCQECVREDLGFHGYAYWRREHQLPGQWRCDKHGATLSRVGISQAEAFYASPAQMLPQAKVESDLMFEKDATDCATYRFFDICSHLLGGVVVLPLDAVFSAAKYRAEDLGINTEACTLVRHLLKLEEVQACYDRRWLDALSQEGLTRHVFSDDVSGSAMFSTLSAALVFAALYETSEEAISGMVLSTRECTKSH</sequence>
<dbReference type="RefSeq" id="WP_083293390.1">
    <property type="nucleotide sequence ID" value="NZ_QVLS01000005.1"/>
</dbReference>
<protein>
    <recommendedName>
        <fullName evidence="1">TniQ domain-containing protein</fullName>
    </recommendedName>
</protein>
<dbReference type="InterPro" id="IPR009492">
    <property type="entry name" value="TniQ"/>
</dbReference>
<proteinExistence type="predicted"/>
<evidence type="ECO:0000313" key="2">
    <source>
        <dbReference type="EMBL" id="RFP79241.1"/>
    </source>
</evidence>
<reference evidence="2 3" key="1">
    <citation type="submission" date="2018-08" db="EMBL/GenBank/DDBJ databases">
        <title>Hydrogenophaga sp. LA-38 isolated from sludge.</title>
        <authorList>
            <person name="Im W.-T."/>
        </authorList>
    </citation>
    <scope>NUCLEOTIDE SEQUENCE [LARGE SCALE GENOMIC DNA]</scope>
    <source>
        <strain evidence="2 3">LA-38</strain>
    </source>
</reference>
<evidence type="ECO:0000313" key="3">
    <source>
        <dbReference type="Proteomes" id="UP000261931"/>
    </source>
</evidence>
<evidence type="ECO:0000259" key="1">
    <source>
        <dbReference type="Pfam" id="PF06527"/>
    </source>
</evidence>
<dbReference type="Proteomes" id="UP000261931">
    <property type="component" value="Unassembled WGS sequence"/>
</dbReference>
<keyword evidence="3" id="KW-1185">Reference proteome</keyword>
<organism evidence="2 3">
    <name type="scientific">Hydrogenophaga borbori</name>
    <dbReference type="NCBI Taxonomy" id="2294117"/>
    <lineage>
        <taxon>Bacteria</taxon>
        <taxon>Pseudomonadati</taxon>
        <taxon>Pseudomonadota</taxon>
        <taxon>Betaproteobacteria</taxon>
        <taxon>Burkholderiales</taxon>
        <taxon>Comamonadaceae</taxon>
        <taxon>Hydrogenophaga</taxon>
    </lineage>
</organism>
<comment type="caution">
    <text evidence="2">The sequence shown here is derived from an EMBL/GenBank/DDBJ whole genome shotgun (WGS) entry which is preliminary data.</text>
</comment>
<dbReference type="Pfam" id="PF06527">
    <property type="entry name" value="TniQ"/>
    <property type="match status" value="1"/>
</dbReference>
<name>A0A372EKD2_9BURK</name>
<gene>
    <name evidence="2" type="ORF">DY262_09675</name>
</gene>
<dbReference type="EMBL" id="QVLS01000005">
    <property type="protein sequence ID" value="RFP79241.1"/>
    <property type="molecule type" value="Genomic_DNA"/>
</dbReference>
<feature type="domain" description="TniQ" evidence="1">
    <location>
        <begin position="4"/>
        <end position="149"/>
    </location>
</feature>